<feature type="compositionally biased region" description="Basic and acidic residues" evidence="1">
    <location>
        <begin position="68"/>
        <end position="83"/>
    </location>
</feature>
<dbReference type="Proteomes" id="UP000325606">
    <property type="component" value="Plasmid unnamed1"/>
</dbReference>
<dbReference type="AlphaFoldDB" id="A0A5J6LJF0"/>
<dbReference type="EMBL" id="CP044223">
    <property type="protein sequence ID" value="QEW08737.1"/>
    <property type="molecule type" value="Genomic_DNA"/>
</dbReference>
<dbReference type="RefSeq" id="WP_014579500.1">
    <property type="nucleotide sequence ID" value="NZ_CP044223.1"/>
</dbReference>
<protein>
    <submittedName>
        <fullName evidence="2">Uncharacterized protein</fullName>
    </submittedName>
</protein>
<accession>A0A5J6LJF0</accession>
<organism evidence="2 3">
    <name type="scientific">Nitrincola iocasae</name>
    <dbReference type="NCBI Taxonomy" id="2614693"/>
    <lineage>
        <taxon>Bacteria</taxon>
        <taxon>Pseudomonadati</taxon>
        <taxon>Pseudomonadota</taxon>
        <taxon>Gammaproteobacteria</taxon>
        <taxon>Oceanospirillales</taxon>
        <taxon>Oceanospirillaceae</taxon>
        <taxon>Nitrincola</taxon>
    </lineage>
</organism>
<evidence type="ECO:0000313" key="3">
    <source>
        <dbReference type="Proteomes" id="UP000325606"/>
    </source>
</evidence>
<keyword evidence="3" id="KW-1185">Reference proteome</keyword>
<feature type="region of interest" description="Disordered" evidence="1">
    <location>
        <begin position="68"/>
        <end position="89"/>
    </location>
</feature>
<name>A0A5J6LJF0_9GAMM</name>
<evidence type="ECO:0000256" key="1">
    <source>
        <dbReference type="SAM" id="MobiDB-lite"/>
    </source>
</evidence>
<reference evidence="2 3" key="1">
    <citation type="submission" date="2019-09" db="EMBL/GenBank/DDBJ databases">
        <title>Nitrincola iocasae sp. nov., a bacterium isolated from the sediment collected at a cold seep field in South China Sea.</title>
        <authorList>
            <person name="Zhang H."/>
            <person name="Wang H."/>
            <person name="Li C."/>
        </authorList>
    </citation>
    <scope>NUCLEOTIDE SEQUENCE [LARGE SCALE GENOMIC DNA]</scope>
    <source>
        <strain evidence="2 3">KXZD1103</strain>
        <plasmid evidence="2 3">unnamed1</plasmid>
    </source>
</reference>
<sequence length="89" mass="9904">MAALNQTKELLSIVSNQKGGVIPGWMAKDASKKLDGDQPNTERAEAVIKKLNESENHPALAAKVREAEKEISQHKKLNQDKPQKRGMRM</sequence>
<evidence type="ECO:0000313" key="2">
    <source>
        <dbReference type="EMBL" id="QEW08737.1"/>
    </source>
</evidence>
<geneLocation type="plasmid" evidence="2 3">
    <name>unnamed1</name>
</geneLocation>
<proteinExistence type="predicted"/>
<gene>
    <name evidence="2" type="ORF">F5I99_19345</name>
</gene>
<dbReference type="KEGG" id="nik:F5I99_19345"/>
<keyword evidence="2" id="KW-0614">Plasmid</keyword>